<evidence type="ECO:0000313" key="2">
    <source>
        <dbReference type="EMBL" id="MBK0404038.1"/>
    </source>
</evidence>
<dbReference type="RefSeq" id="WP_200506876.1">
    <property type="nucleotide sequence ID" value="NZ_JAEHFX010000007.1"/>
</dbReference>
<evidence type="ECO:0000313" key="3">
    <source>
        <dbReference type="Proteomes" id="UP000644147"/>
    </source>
</evidence>
<keyword evidence="3" id="KW-1185">Reference proteome</keyword>
<dbReference type="CDD" id="cd04301">
    <property type="entry name" value="NAT_SF"/>
    <property type="match status" value="1"/>
</dbReference>
<dbReference type="Proteomes" id="UP000644147">
    <property type="component" value="Unassembled WGS sequence"/>
</dbReference>
<gene>
    <name evidence="2" type="ORF">I5M27_13670</name>
</gene>
<reference evidence="2 3" key="1">
    <citation type="submission" date="2020-12" db="EMBL/GenBank/DDBJ databases">
        <title>Bacterial novel species Adhaeribacter sp. BT258 isolated from soil.</title>
        <authorList>
            <person name="Jung H.-Y."/>
        </authorList>
    </citation>
    <scope>NUCLEOTIDE SEQUENCE [LARGE SCALE GENOMIC DNA]</scope>
    <source>
        <strain evidence="2 3">BT258</strain>
    </source>
</reference>
<sequence>MLLPENVEIIAYQTLHREAFRDLNHEWITKFFALEAADSNMLENPERYILEKGGYIFMALLHGEPVGTVALIKNPDGSFELAKMAVTDKAKGLKIGYALGKVALEKASEIKAPKVELLSNRKLAPALNLYKKLGFEEVPLPPNDYQRADIKMEIRF</sequence>
<proteinExistence type="predicted"/>
<feature type="domain" description="N-acetyltransferase" evidence="1">
    <location>
        <begin position="18"/>
        <end position="156"/>
    </location>
</feature>
<organism evidence="2 3">
    <name type="scientific">Adhaeribacter terrigena</name>
    <dbReference type="NCBI Taxonomy" id="2793070"/>
    <lineage>
        <taxon>Bacteria</taxon>
        <taxon>Pseudomonadati</taxon>
        <taxon>Bacteroidota</taxon>
        <taxon>Cytophagia</taxon>
        <taxon>Cytophagales</taxon>
        <taxon>Hymenobacteraceae</taxon>
        <taxon>Adhaeribacter</taxon>
    </lineage>
</organism>
<dbReference type="InterPro" id="IPR016181">
    <property type="entry name" value="Acyl_CoA_acyltransferase"/>
</dbReference>
<dbReference type="SUPFAM" id="SSF55729">
    <property type="entry name" value="Acyl-CoA N-acyltransferases (Nat)"/>
    <property type="match status" value="1"/>
</dbReference>
<comment type="caution">
    <text evidence="2">The sequence shown here is derived from an EMBL/GenBank/DDBJ whole genome shotgun (WGS) entry which is preliminary data.</text>
</comment>
<protein>
    <submittedName>
        <fullName evidence="2">GNAT family N-acetyltransferase</fullName>
    </submittedName>
</protein>
<accession>A0ABS1C3R4</accession>
<dbReference type="InterPro" id="IPR000182">
    <property type="entry name" value="GNAT_dom"/>
</dbReference>
<dbReference type="EMBL" id="JAEHFX010000007">
    <property type="protein sequence ID" value="MBK0404038.1"/>
    <property type="molecule type" value="Genomic_DNA"/>
</dbReference>
<evidence type="ECO:0000259" key="1">
    <source>
        <dbReference type="PROSITE" id="PS51186"/>
    </source>
</evidence>
<dbReference type="PROSITE" id="PS51186">
    <property type="entry name" value="GNAT"/>
    <property type="match status" value="1"/>
</dbReference>
<name>A0ABS1C3R4_9BACT</name>
<dbReference type="Pfam" id="PF00583">
    <property type="entry name" value="Acetyltransf_1"/>
    <property type="match status" value="1"/>
</dbReference>
<dbReference type="Gene3D" id="3.40.630.30">
    <property type="match status" value="1"/>
</dbReference>